<reference evidence="1 2" key="1">
    <citation type="submission" date="2008-12" db="EMBL/GenBank/DDBJ databases">
        <authorList>
            <person name="Fulton L."/>
            <person name="Clifton S."/>
            <person name="Fulton B."/>
            <person name="Xu J."/>
            <person name="Minx P."/>
            <person name="Pepin K.H."/>
            <person name="Johnson M."/>
            <person name="Bhonagiri V."/>
            <person name="Nash W.E."/>
            <person name="Mardis E.R."/>
            <person name="Wilson R.K."/>
        </authorList>
    </citation>
    <scope>NUCLEOTIDE SEQUENCE [LARGE SCALE GENOMIC DNA]</scope>
    <source>
        <strain evidence="1 2">DSM 18228</strain>
    </source>
</reference>
<name>S0F777_9BACT</name>
<dbReference type="STRING" id="547042.BACCOPRO_01676"/>
<dbReference type="EMBL" id="ACBW01000120">
    <property type="protein sequence ID" value="EEF76179.1"/>
    <property type="molecule type" value="Genomic_DNA"/>
</dbReference>
<evidence type="ECO:0000313" key="1">
    <source>
        <dbReference type="EMBL" id="EEF76179.1"/>
    </source>
</evidence>
<protein>
    <submittedName>
        <fullName evidence="1">Uncharacterized protein</fullName>
    </submittedName>
</protein>
<organism evidence="1 2">
    <name type="scientific">Phocaeicola coprophilus DSM 18228 = JCM 13818</name>
    <dbReference type="NCBI Taxonomy" id="547042"/>
    <lineage>
        <taxon>Bacteria</taxon>
        <taxon>Pseudomonadati</taxon>
        <taxon>Bacteroidota</taxon>
        <taxon>Bacteroidia</taxon>
        <taxon>Bacteroidales</taxon>
        <taxon>Bacteroidaceae</taxon>
        <taxon>Phocaeicola</taxon>
    </lineage>
</organism>
<keyword evidence="2" id="KW-1185">Reference proteome</keyword>
<dbReference type="HOGENOM" id="CLU_3149353_0_0_10"/>
<comment type="caution">
    <text evidence="1">The sequence shown here is derived from an EMBL/GenBank/DDBJ whole genome shotgun (WGS) entry which is preliminary data.</text>
</comment>
<evidence type="ECO:0000313" key="2">
    <source>
        <dbReference type="Proteomes" id="UP000014073"/>
    </source>
</evidence>
<dbReference type="AlphaFoldDB" id="S0F777"/>
<proteinExistence type="predicted"/>
<sequence length="48" mass="5599">MSLYYPTQMQTRIFHAEINRPASVLFPGKSRPAFSKTFRPFSQNDSTF</sequence>
<dbReference type="Proteomes" id="UP000014073">
    <property type="component" value="Unassembled WGS sequence"/>
</dbReference>
<accession>S0F777</accession>
<gene>
    <name evidence="1" type="ORF">BACCOPRO_01676</name>
</gene>